<evidence type="ECO:0000256" key="3">
    <source>
        <dbReference type="ARBA" id="ARBA00022617"/>
    </source>
</evidence>
<dbReference type="PANTHER" id="PTHR32303:SF4">
    <property type="entry name" value="QUINOPROTEIN GLUCOSE DEHYDROGENASE"/>
    <property type="match status" value="1"/>
</dbReference>
<organism evidence="11 12">
    <name type="scientific">Luteolibacter luteus</name>
    <dbReference type="NCBI Taxonomy" id="2728835"/>
    <lineage>
        <taxon>Bacteria</taxon>
        <taxon>Pseudomonadati</taxon>
        <taxon>Verrucomicrobiota</taxon>
        <taxon>Verrucomicrobiia</taxon>
        <taxon>Verrucomicrobiales</taxon>
        <taxon>Verrucomicrobiaceae</taxon>
        <taxon>Luteolibacter</taxon>
    </lineage>
</organism>
<dbReference type="PROSITE" id="PS51007">
    <property type="entry name" value="CYTC"/>
    <property type="match status" value="1"/>
</dbReference>
<evidence type="ECO:0000256" key="9">
    <source>
        <dbReference type="SAM" id="SignalP"/>
    </source>
</evidence>
<dbReference type="Pfam" id="PF13442">
    <property type="entry name" value="Cytochrome_CBB3"/>
    <property type="match status" value="1"/>
</dbReference>
<evidence type="ECO:0000256" key="2">
    <source>
        <dbReference type="ARBA" id="ARBA00008156"/>
    </source>
</evidence>
<dbReference type="CDD" id="cd10280">
    <property type="entry name" value="PQQ_mGDH"/>
    <property type="match status" value="1"/>
</dbReference>
<dbReference type="AlphaFoldDB" id="A0A858RFQ4"/>
<dbReference type="InterPro" id="IPR036909">
    <property type="entry name" value="Cyt_c-like_dom_sf"/>
</dbReference>
<gene>
    <name evidence="11" type="ORF">HHL09_07020</name>
</gene>
<dbReference type="GO" id="GO:0016020">
    <property type="term" value="C:membrane"/>
    <property type="evidence" value="ECO:0007669"/>
    <property type="project" value="InterPro"/>
</dbReference>
<evidence type="ECO:0000313" key="11">
    <source>
        <dbReference type="EMBL" id="QJE95545.1"/>
    </source>
</evidence>
<keyword evidence="3 8" id="KW-0349">Heme</keyword>
<reference evidence="11 12" key="1">
    <citation type="submission" date="2020-04" db="EMBL/GenBank/DDBJ databases">
        <title>Luteolibacter sp. G-1-1-1 isolated from soil.</title>
        <authorList>
            <person name="Dahal R.H."/>
        </authorList>
    </citation>
    <scope>NUCLEOTIDE SEQUENCE [LARGE SCALE GENOMIC DNA]</scope>
    <source>
        <strain evidence="11 12">G-1-1-1</strain>
    </source>
</reference>
<dbReference type="Proteomes" id="UP000501812">
    <property type="component" value="Chromosome"/>
</dbReference>
<dbReference type="InterPro" id="IPR002372">
    <property type="entry name" value="PQQ_rpt_dom"/>
</dbReference>
<keyword evidence="12" id="KW-1185">Reference proteome</keyword>
<dbReference type="SUPFAM" id="SSF50998">
    <property type="entry name" value="Quinoprotein alcohol dehydrogenase-like"/>
    <property type="match status" value="1"/>
</dbReference>
<name>A0A858RFQ4_9BACT</name>
<dbReference type="InterPro" id="IPR017511">
    <property type="entry name" value="PQQ_mDH"/>
</dbReference>
<evidence type="ECO:0000259" key="10">
    <source>
        <dbReference type="PROSITE" id="PS51007"/>
    </source>
</evidence>
<evidence type="ECO:0000256" key="7">
    <source>
        <dbReference type="ARBA" id="ARBA00023004"/>
    </source>
</evidence>
<feature type="signal peptide" evidence="9">
    <location>
        <begin position="1"/>
        <end position="16"/>
    </location>
</feature>
<sequence>MKCLSLLLVSATFASAADRDWPAYLGDKASTHYSELTRITPRNVAGLVPVWSYSSGGADPQGRSQIQCNPLVIDGVLYGSSPDFRLFAIDAAKGEEKWVFDPAKEGFTKGGVNRGLVYWDAGEESRLFYANDHSLHAIDPKTGKRIPSFGKQGTVNLKEGLGRDSADLYLAANTPGVIYRDLLIMGMRLGEGPAPAAPGPIRAFNVRTGELVWRFNTIPQPGEPGYETWSPNAHKSVGGANVWTGFALDEKRGLIFCPTGSAAFDFWGGDRIGQNLYANCLIALDANTGKHVWHFQFVHHDLWDRDLPAPPNLITVKHEGRSIDAVAQVTKSAHVFLFERETGKPLFPIEEKIVPPSDLQGEVAWPTQPFPSKPAPFARQVFDAEEATNLSPDANRQVLDQLAKVRRHAPFTPPSTQGTVIFPGFDGGAEWGGAAVDPDGILYVNANEMPWILSMVPQQTDGGTSPATGEAIFAQICAACHGADRKGNPAQNVPSLLDVAQRLKKEDVHTLLKTGKNVMPSFAFLSDGQREKLVDFLFGVAAPVNDAGRKEEPGSDALGSLPYSTTGYNRFLDPAGYPAVKPPWGTLHAIDLNTGDYKWTVPLGEYPELTEKGIPKTGTENYGGPVITAGGLVFIAASRDENIRAFDRETGRELWKAKLPAGGYATPATYAVNGRQYVVIACGGGKMGTKSGDAYVAFALPD</sequence>
<comment type="similarity">
    <text evidence="2">Belongs to the bacterial PQQ dehydrogenase family.</text>
</comment>
<dbReference type="RefSeq" id="WP_169453859.1">
    <property type="nucleotide sequence ID" value="NZ_CP051774.1"/>
</dbReference>
<evidence type="ECO:0000256" key="4">
    <source>
        <dbReference type="ARBA" id="ARBA00022723"/>
    </source>
</evidence>
<comment type="cofactor">
    <cofactor evidence="1">
        <name>pyrroloquinoline quinone</name>
        <dbReference type="ChEBI" id="CHEBI:58442"/>
    </cofactor>
</comment>
<dbReference type="Gene3D" id="2.140.10.10">
    <property type="entry name" value="Quinoprotein alcohol dehydrogenase-like superfamily"/>
    <property type="match status" value="2"/>
</dbReference>
<dbReference type="SMART" id="SM00564">
    <property type="entry name" value="PQQ"/>
    <property type="match status" value="6"/>
</dbReference>
<evidence type="ECO:0000256" key="8">
    <source>
        <dbReference type="PROSITE-ProRule" id="PRU00433"/>
    </source>
</evidence>
<protein>
    <submittedName>
        <fullName evidence="11">PQQ-binding-like beta-propeller repeat protein</fullName>
    </submittedName>
</protein>
<feature type="domain" description="Cytochrome c" evidence="10">
    <location>
        <begin position="464"/>
        <end position="541"/>
    </location>
</feature>
<dbReference type="PANTHER" id="PTHR32303">
    <property type="entry name" value="QUINOPROTEIN ALCOHOL DEHYDROGENASE (CYTOCHROME C)"/>
    <property type="match status" value="1"/>
</dbReference>
<dbReference type="GO" id="GO:0009055">
    <property type="term" value="F:electron transfer activity"/>
    <property type="evidence" value="ECO:0007669"/>
    <property type="project" value="InterPro"/>
</dbReference>
<accession>A0A858RFQ4</accession>
<dbReference type="GO" id="GO:0020037">
    <property type="term" value="F:heme binding"/>
    <property type="evidence" value="ECO:0007669"/>
    <property type="project" value="InterPro"/>
</dbReference>
<dbReference type="InterPro" id="IPR009056">
    <property type="entry name" value="Cyt_c-like_dom"/>
</dbReference>
<dbReference type="GO" id="GO:0048038">
    <property type="term" value="F:quinone binding"/>
    <property type="evidence" value="ECO:0007669"/>
    <property type="project" value="InterPro"/>
</dbReference>
<keyword evidence="7 8" id="KW-0408">Iron</keyword>
<dbReference type="GO" id="GO:0046872">
    <property type="term" value="F:metal ion binding"/>
    <property type="evidence" value="ECO:0007669"/>
    <property type="project" value="UniProtKB-KW"/>
</dbReference>
<evidence type="ECO:0000256" key="5">
    <source>
        <dbReference type="ARBA" id="ARBA00022729"/>
    </source>
</evidence>
<feature type="chain" id="PRO_5032713808" evidence="9">
    <location>
        <begin position="17"/>
        <end position="702"/>
    </location>
</feature>
<keyword evidence="4 8" id="KW-0479">Metal-binding</keyword>
<dbReference type="SUPFAM" id="SSF46626">
    <property type="entry name" value="Cytochrome c"/>
    <property type="match status" value="1"/>
</dbReference>
<evidence type="ECO:0000313" key="12">
    <source>
        <dbReference type="Proteomes" id="UP000501812"/>
    </source>
</evidence>
<keyword evidence="5 9" id="KW-0732">Signal</keyword>
<proteinExistence type="inferred from homology"/>
<keyword evidence="6" id="KW-0560">Oxidoreductase</keyword>
<dbReference type="KEGG" id="luo:HHL09_07020"/>
<dbReference type="Pfam" id="PF01011">
    <property type="entry name" value="PQQ"/>
    <property type="match status" value="2"/>
</dbReference>
<evidence type="ECO:0000256" key="6">
    <source>
        <dbReference type="ARBA" id="ARBA00023002"/>
    </source>
</evidence>
<dbReference type="InterPro" id="IPR011047">
    <property type="entry name" value="Quinoprotein_ADH-like_sf"/>
</dbReference>
<dbReference type="InterPro" id="IPR018391">
    <property type="entry name" value="PQQ_b-propeller_rpt"/>
</dbReference>
<dbReference type="GO" id="GO:0008876">
    <property type="term" value="F:quinoprotein glucose dehydrogenase activity"/>
    <property type="evidence" value="ECO:0007669"/>
    <property type="project" value="TreeGrafter"/>
</dbReference>
<dbReference type="EMBL" id="CP051774">
    <property type="protein sequence ID" value="QJE95545.1"/>
    <property type="molecule type" value="Genomic_DNA"/>
</dbReference>
<evidence type="ECO:0000256" key="1">
    <source>
        <dbReference type="ARBA" id="ARBA00001931"/>
    </source>
</evidence>